<dbReference type="Gene3D" id="2.30.30.40">
    <property type="entry name" value="SH3 Domains"/>
    <property type="match status" value="1"/>
</dbReference>
<dbReference type="SMART" id="SM00287">
    <property type="entry name" value="SH3b"/>
    <property type="match status" value="1"/>
</dbReference>
<evidence type="ECO:0000313" key="3">
    <source>
        <dbReference type="EMBL" id="OGE84673.1"/>
    </source>
</evidence>
<evidence type="ECO:0000259" key="2">
    <source>
        <dbReference type="PROSITE" id="PS51781"/>
    </source>
</evidence>
<dbReference type="PROSITE" id="PS51781">
    <property type="entry name" value="SH3B"/>
    <property type="match status" value="1"/>
</dbReference>
<proteinExistence type="predicted"/>
<dbReference type="InterPro" id="IPR036028">
    <property type="entry name" value="SH3-like_dom_sf"/>
</dbReference>
<gene>
    <name evidence="3" type="ORF">A3J48_03795</name>
</gene>
<evidence type="ECO:0000256" key="1">
    <source>
        <dbReference type="SAM" id="Phobius"/>
    </source>
</evidence>
<dbReference type="Proteomes" id="UP000176786">
    <property type="component" value="Unassembled WGS sequence"/>
</dbReference>
<dbReference type="STRING" id="1817832.A3J48_03795"/>
<reference evidence="3 4" key="1">
    <citation type="journal article" date="2016" name="Nat. Commun.">
        <title>Thousands of microbial genomes shed light on interconnected biogeochemical processes in an aquifer system.</title>
        <authorList>
            <person name="Anantharaman K."/>
            <person name="Brown C.T."/>
            <person name="Hug L.A."/>
            <person name="Sharon I."/>
            <person name="Castelle C.J."/>
            <person name="Probst A.J."/>
            <person name="Thomas B.C."/>
            <person name="Singh A."/>
            <person name="Wilkins M.J."/>
            <person name="Karaoz U."/>
            <person name="Brodie E.L."/>
            <person name="Williams K.H."/>
            <person name="Hubbard S.S."/>
            <person name="Banfield J.F."/>
        </authorList>
    </citation>
    <scope>NUCLEOTIDE SEQUENCE [LARGE SCALE GENOMIC DNA]</scope>
</reference>
<protein>
    <recommendedName>
        <fullName evidence="2">SH3b domain-containing protein</fullName>
    </recommendedName>
</protein>
<organism evidence="3 4">
    <name type="scientific">Candidatus Doudnabacteria bacterium RIFCSPHIGHO2_02_FULL_46_11</name>
    <dbReference type="NCBI Taxonomy" id="1817832"/>
    <lineage>
        <taxon>Bacteria</taxon>
        <taxon>Candidatus Doudnaibacteriota</taxon>
    </lineage>
</organism>
<dbReference type="SUPFAM" id="SSF50044">
    <property type="entry name" value="SH3-domain"/>
    <property type="match status" value="1"/>
</dbReference>
<feature type="domain" description="SH3b" evidence="2">
    <location>
        <begin position="112"/>
        <end position="184"/>
    </location>
</feature>
<accession>A0A1F5P481</accession>
<keyword evidence="1" id="KW-0472">Membrane</keyword>
<dbReference type="InterPro" id="IPR003646">
    <property type="entry name" value="SH3-like_bac-type"/>
</dbReference>
<sequence length="190" mass="20899">MIEVDIRVHKTMSKRSALLEDTMLSEDNPNGKTLTADLPSRVKPGKKGKLRAFLPMIFILVAGVIGFLIPTLQKTDEAGQASLSSANNEQASQPIQVYDRQNEEPEPTVSFVDVKYVIVNSNDVGFLNVRSEASTASTKLGQLEIGDKLKVISQTTGWVQVELEEEMSGETEGWVSSEYVEVVIEKEAIN</sequence>
<evidence type="ECO:0000313" key="4">
    <source>
        <dbReference type="Proteomes" id="UP000176786"/>
    </source>
</evidence>
<feature type="transmembrane region" description="Helical" evidence="1">
    <location>
        <begin position="50"/>
        <end position="69"/>
    </location>
</feature>
<name>A0A1F5P481_9BACT</name>
<dbReference type="Pfam" id="PF08239">
    <property type="entry name" value="SH3_3"/>
    <property type="match status" value="1"/>
</dbReference>
<comment type="caution">
    <text evidence="3">The sequence shown here is derived from an EMBL/GenBank/DDBJ whole genome shotgun (WGS) entry which is preliminary data.</text>
</comment>
<keyword evidence="1" id="KW-1133">Transmembrane helix</keyword>
<dbReference type="EMBL" id="MFES01000038">
    <property type="protein sequence ID" value="OGE84673.1"/>
    <property type="molecule type" value="Genomic_DNA"/>
</dbReference>
<keyword evidence="1" id="KW-0812">Transmembrane</keyword>
<dbReference type="AlphaFoldDB" id="A0A1F5P481"/>